<dbReference type="OrthoDB" id="9760804at2"/>
<accession>A0A347ZPQ8</accession>
<dbReference type="Pfam" id="PF00343">
    <property type="entry name" value="Phosphorylase"/>
    <property type="match status" value="1"/>
</dbReference>
<proteinExistence type="inferred from homology"/>
<keyword evidence="3" id="KW-0021">Allosteric enzyme</keyword>
<dbReference type="InterPro" id="IPR024517">
    <property type="entry name" value="Glycogen_phosphorylase_DUF3417"/>
</dbReference>
<dbReference type="Gene3D" id="3.40.50.2000">
    <property type="entry name" value="Glycogen Phosphorylase B"/>
    <property type="match status" value="3"/>
</dbReference>
<evidence type="ECO:0000256" key="2">
    <source>
        <dbReference type="ARBA" id="ARBA00006047"/>
    </source>
</evidence>
<dbReference type="Proteomes" id="UP000256388">
    <property type="component" value="Unassembled WGS sequence"/>
</dbReference>
<feature type="domain" description="DUF3417" evidence="5">
    <location>
        <begin position="15"/>
        <end position="124"/>
    </location>
</feature>
<dbReference type="GO" id="GO:0030170">
    <property type="term" value="F:pyridoxal phosphate binding"/>
    <property type="evidence" value="ECO:0007669"/>
    <property type="project" value="InterPro"/>
</dbReference>
<dbReference type="InterPro" id="IPR000811">
    <property type="entry name" value="Glyco_trans_35"/>
</dbReference>
<comment type="similarity">
    <text evidence="2">Belongs to the glycogen phosphorylase family.</text>
</comment>
<dbReference type="PANTHER" id="PTHR42655:SF1">
    <property type="entry name" value="GLYCOGEN PHOSPHORYLASE"/>
    <property type="match status" value="1"/>
</dbReference>
<dbReference type="NCBIfam" id="TIGR02094">
    <property type="entry name" value="more_P_ylases"/>
    <property type="match status" value="1"/>
</dbReference>
<protein>
    <submittedName>
        <fullName evidence="6">Maltodextrin phosphorylase</fullName>
    </submittedName>
</protein>
<evidence type="ECO:0000256" key="1">
    <source>
        <dbReference type="ARBA" id="ARBA00001275"/>
    </source>
</evidence>
<reference evidence="6 7" key="1">
    <citation type="submission" date="2018-08" db="EMBL/GenBank/DDBJ databases">
        <title>Genomic Encyclopedia of Type Strains, Phase IV (KMG-IV): sequencing the most valuable type-strain genomes for metagenomic binning, comparative biology and taxonomic classification.</title>
        <authorList>
            <person name="Goeker M."/>
        </authorList>
    </citation>
    <scope>NUCLEOTIDE SEQUENCE [LARGE SCALE GENOMIC DNA]</scope>
    <source>
        <strain evidence="6 7">DSM 23923</strain>
    </source>
</reference>
<evidence type="ECO:0000256" key="3">
    <source>
        <dbReference type="ARBA" id="ARBA00022533"/>
    </source>
</evidence>
<sequence length="722" mass="84109">MIKDFQKVFPNHFKLPKRIQRLGELAYNLWWVWNPGGLRLYPTLDRRLWEKVEHNPIAFLHQVDPQKLKEAANDRYFLEEYDRVMAEFDKYMEGKDTWFKQQYPELENRQIAYFSFEFGLHESMPFYAGGLGILAGDHLKEASDLGIPIVGVGFIYKQGYFVQKITEDGWQETSYYHFNFEEMPIIALTDKNGKPLTVSVELPGRTVSARIWMLQVGRVPLYLLDSSIPQNQANDRHLTSRLYSSDLEIRISQEMLLGMGGVRALRQLGYQPDLWHMNEGHSAFLTIENVRELIAGGMSFEDAADKLRSTNIFTTHTPVPAGNDQFPIWLIDKFFPSYWEEMHLTRDQFIDLGKQTQSWGETFSMPVLALHLSERCNAVSELHGEVARDMWNFLWPDREAKDVPIQSITNGVHMSFWLARRIRLLFDRYLGMDWMDHMDDPDLWTRVEQIPDLELWDVKRHLKRKLINYAIENARNHWQSGKRAASQVLVDGVMLDQYSLTIGFARRFATYKRADLLFSDYERLLRLINDQDRPVQIILAGKAHPADEPGKLIIQKVYRMAKDPRSAGRIVFLEDYDLNIARLLVQGVDVWLNTPRRPNEASGTSGMKAAINGTLNFSVLDGWWREGFNGSNGWAIGNDTDYDDPNKQDEIDAASLYDTLENQIIPLYYQTRSMGDASTQWIAKIKENMRSLSWQFNTRRMVKEYMTKMYLPAFNENGKQEE</sequence>
<organism evidence="6 7">
    <name type="scientific">Pelolinea submarina</name>
    <dbReference type="NCBI Taxonomy" id="913107"/>
    <lineage>
        <taxon>Bacteria</taxon>
        <taxon>Bacillati</taxon>
        <taxon>Chloroflexota</taxon>
        <taxon>Anaerolineae</taxon>
        <taxon>Anaerolineales</taxon>
        <taxon>Anaerolineaceae</taxon>
        <taxon>Pelolinea</taxon>
    </lineage>
</organism>
<evidence type="ECO:0000256" key="4">
    <source>
        <dbReference type="PIRSR" id="PIRSR000460-1"/>
    </source>
</evidence>
<keyword evidence="4" id="KW-0663">Pyridoxal phosphate</keyword>
<dbReference type="PANTHER" id="PTHR42655">
    <property type="entry name" value="GLYCOGEN PHOSPHORYLASE"/>
    <property type="match status" value="1"/>
</dbReference>
<name>A0A347ZPQ8_9CHLR</name>
<evidence type="ECO:0000259" key="5">
    <source>
        <dbReference type="Pfam" id="PF11897"/>
    </source>
</evidence>
<dbReference type="Pfam" id="PF11897">
    <property type="entry name" value="DUF3417"/>
    <property type="match status" value="1"/>
</dbReference>
<dbReference type="SUPFAM" id="SSF53756">
    <property type="entry name" value="UDP-Glycosyltransferase/glycogen phosphorylase"/>
    <property type="match status" value="1"/>
</dbReference>
<gene>
    <name evidence="6" type="ORF">DFR64_3045</name>
</gene>
<dbReference type="GO" id="GO:0005975">
    <property type="term" value="P:carbohydrate metabolic process"/>
    <property type="evidence" value="ECO:0007669"/>
    <property type="project" value="InterPro"/>
</dbReference>
<dbReference type="EMBL" id="QUMS01000006">
    <property type="protein sequence ID" value="REG04696.1"/>
    <property type="molecule type" value="Genomic_DNA"/>
</dbReference>
<evidence type="ECO:0000313" key="6">
    <source>
        <dbReference type="EMBL" id="REG04696.1"/>
    </source>
</evidence>
<dbReference type="GO" id="GO:0008184">
    <property type="term" value="F:glycogen phosphorylase activity"/>
    <property type="evidence" value="ECO:0007669"/>
    <property type="project" value="InterPro"/>
</dbReference>
<dbReference type="InterPro" id="IPR052182">
    <property type="entry name" value="Glycogen/Maltodextrin_Phosph"/>
</dbReference>
<feature type="modified residue" description="N6-(pyridoxal phosphate)lysine" evidence="4">
    <location>
        <position position="608"/>
    </location>
</feature>
<comment type="caution">
    <text evidence="6">The sequence shown here is derived from an EMBL/GenBank/DDBJ whole genome shotgun (WGS) entry which is preliminary data.</text>
</comment>
<dbReference type="RefSeq" id="WP_116226291.1">
    <property type="nucleotide sequence ID" value="NZ_AP018437.1"/>
</dbReference>
<comment type="catalytic activity">
    <reaction evidence="1">
        <text>[(1-&gt;4)-alpha-D-glucosyl](n) + phosphate = [(1-&gt;4)-alpha-D-glucosyl](n-1) + alpha-D-glucose 1-phosphate</text>
        <dbReference type="Rhea" id="RHEA:41732"/>
        <dbReference type="Rhea" id="RHEA-COMP:9584"/>
        <dbReference type="Rhea" id="RHEA-COMP:9586"/>
        <dbReference type="ChEBI" id="CHEBI:15444"/>
        <dbReference type="ChEBI" id="CHEBI:43474"/>
        <dbReference type="ChEBI" id="CHEBI:58601"/>
        <dbReference type="EC" id="2.4.1.1"/>
    </reaction>
</comment>
<dbReference type="PIRSF" id="PIRSF000460">
    <property type="entry name" value="Pprylas_GlgP"/>
    <property type="match status" value="1"/>
</dbReference>
<dbReference type="InterPro" id="IPR011834">
    <property type="entry name" value="Agluc_phsphrylas"/>
</dbReference>
<keyword evidence="7" id="KW-1185">Reference proteome</keyword>
<evidence type="ECO:0000313" key="7">
    <source>
        <dbReference type="Proteomes" id="UP000256388"/>
    </source>
</evidence>
<dbReference type="AlphaFoldDB" id="A0A347ZPQ8"/>